<dbReference type="InterPro" id="IPR001841">
    <property type="entry name" value="Znf_RING"/>
</dbReference>
<dbReference type="UniPathway" id="UPA00143"/>
<sequence length="708" mass="79133">MDTDDSGASGNVVTQHHPSIHGQGVIMMEHDKKNTDTAGDERLQTSAPLDVAELKIKVDWTGPIPEKWGFKLEKAIQSWLSLKTTASVKSIELMSDQTFAKVQITPPTEMSTLEENGAPSPKVNSSVPMTSEELNNVEDVESNKAPNGTETIETAKKTPETLATFTLPLSLFWYMQHVFIKDMEDFQKQHEVSICAEVSVSLKSTKNLSPDSVSKASVDFQNLVQTCVDSFSDATVNHNDMDLDFVKHAIRQENTKMMFTMSANNCLFFGPKKFTDVIKRDTTRVESQFNDKSIPVDVGNISLQSRSPLYVDTKDLPTHLEMDEVYWDLMKLSYEEQISQLETKYGVSFHEDKTQKNVIKVQARSKGDQHINLESHAIRALTHLYQKLASAAVSCELKKSTDKSAIAPIVEKLKQQHYCVVVADVFSPWKLVGLPEHLGPAIADIEKTGKNVFDDKMKKLIGYLSDIPHARGIKWNQMPNYGPGAVGGAAWNERVNFRSQGEEDMGFKEESKENSRYDSKGAHAEEDTCAICMECFTDKKKLNCGHEFCQECINLSVKSLGSICPVCKEVFGKLEGNQPEGTFTAKKSKWHLPGHPDCGTIEIFYNIPDGVQTEKHPNPGKRYHGTSRHAYLPDNDEGNEVLALLHRAFQQKLIFTVGKSTTSGLDNVVTWNDIHHKTNTHGGPEGYGYPDPDYLKRVKDELKAKGIK</sequence>
<dbReference type="InterPro" id="IPR039398">
    <property type="entry name" value="Deltex_fam"/>
</dbReference>
<dbReference type="SUPFAM" id="SSF57850">
    <property type="entry name" value="RING/U-box"/>
    <property type="match status" value="1"/>
</dbReference>
<comment type="similarity">
    <text evidence="3 9">Belongs to the Deltex family.</text>
</comment>
<comment type="pathway">
    <text evidence="2 9">Protein modification; protein ubiquitination.</text>
</comment>
<dbReference type="InterPro" id="IPR048409">
    <property type="entry name" value="DTX3L_KH-like"/>
</dbReference>
<dbReference type="Gene3D" id="3.30.40.10">
    <property type="entry name" value="Zinc/RING finger domain, C3HC4 (zinc finger)"/>
    <property type="match status" value="1"/>
</dbReference>
<dbReference type="GO" id="GO:0016874">
    <property type="term" value="F:ligase activity"/>
    <property type="evidence" value="ECO:0007669"/>
    <property type="project" value="UniProtKB-KW"/>
</dbReference>
<keyword evidence="6 8" id="KW-0863">Zinc-finger</keyword>
<evidence type="ECO:0000256" key="8">
    <source>
        <dbReference type="PROSITE-ProRule" id="PRU00175"/>
    </source>
</evidence>
<name>A0A498NPZ0_LABRO</name>
<evidence type="ECO:0000256" key="4">
    <source>
        <dbReference type="ARBA" id="ARBA00022679"/>
    </source>
</evidence>
<evidence type="ECO:0000313" key="12">
    <source>
        <dbReference type="EMBL" id="RXN33983.1"/>
    </source>
</evidence>
<dbReference type="CDD" id="cd09633">
    <property type="entry name" value="Deltex_C"/>
    <property type="match status" value="1"/>
</dbReference>
<feature type="region of interest" description="Disordered" evidence="10">
    <location>
        <begin position="1"/>
        <end position="25"/>
    </location>
</feature>
<evidence type="ECO:0000256" key="9">
    <source>
        <dbReference type="RuleBase" id="RU367105"/>
    </source>
</evidence>
<dbReference type="InterPro" id="IPR039399">
    <property type="entry name" value="Deltex_C_sf"/>
</dbReference>
<dbReference type="GO" id="GO:0005737">
    <property type="term" value="C:cytoplasm"/>
    <property type="evidence" value="ECO:0007669"/>
    <property type="project" value="UniProtKB-SubCell"/>
</dbReference>
<evidence type="ECO:0000256" key="6">
    <source>
        <dbReference type="ARBA" id="ARBA00022771"/>
    </source>
</evidence>
<dbReference type="Gene3D" id="3.30.390.130">
    <property type="match status" value="1"/>
</dbReference>
<evidence type="ECO:0000256" key="3">
    <source>
        <dbReference type="ARBA" id="ARBA00009413"/>
    </source>
</evidence>
<keyword evidence="5 9" id="KW-0479">Metal-binding</keyword>
<dbReference type="Proteomes" id="UP000290572">
    <property type="component" value="Unassembled WGS sequence"/>
</dbReference>
<keyword evidence="7 9" id="KW-0862">Zinc</keyword>
<dbReference type="EMBL" id="QBIY01011222">
    <property type="protein sequence ID" value="RXN33983.1"/>
    <property type="molecule type" value="Genomic_DNA"/>
</dbReference>
<feature type="domain" description="RING-type" evidence="11">
    <location>
        <begin position="529"/>
        <end position="568"/>
    </location>
</feature>
<dbReference type="InterPro" id="IPR027370">
    <property type="entry name" value="Znf-RING_euk"/>
</dbReference>
<keyword evidence="9" id="KW-0963">Cytoplasm</keyword>
<comment type="catalytic activity">
    <reaction evidence="1 9">
        <text>S-ubiquitinyl-[E2 ubiquitin-conjugating enzyme]-L-cysteine + [acceptor protein]-L-lysine = [E2 ubiquitin-conjugating enzyme]-L-cysteine + N(6)-ubiquitinyl-[acceptor protein]-L-lysine.</text>
        <dbReference type="EC" id="2.3.2.27"/>
    </reaction>
</comment>
<feature type="compositionally biased region" description="Polar residues" evidence="10">
    <location>
        <begin position="1"/>
        <end position="17"/>
    </location>
</feature>
<keyword evidence="4 9" id="KW-0808">Transferase</keyword>
<dbReference type="AlphaFoldDB" id="A0A498NPZ0"/>
<dbReference type="Pfam" id="PF21718">
    <property type="entry name" value="KH_DTX3L"/>
    <property type="match status" value="1"/>
</dbReference>
<dbReference type="GO" id="GO:0007219">
    <property type="term" value="P:Notch signaling pathway"/>
    <property type="evidence" value="ECO:0007669"/>
    <property type="project" value="InterPro"/>
</dbReference>
<keyword evidence="12" id="KW-0436">Ligase</keyword>
<comment type="subcellular location">
    <subcellularLocation>
        <location evidence="9">Cytoplasm</location>
    </subcellularLocation>
</comment>
<dbReference type="InterPro" id="IPR013083">
    <property type="entry name" value="Znf_RING/FYVE/PHD"/>
</dbReference>
<dbReference type="PANTHER" id="PTHR12622">
    <property type="entry name" value="DELTEX-RELATED"/>
    <property type="match status" value="1"/>
</dbReference>
<evidence type="ECO:0000259" key="11">
    <source>
        <dbReference type="PROSITE" id="PS50089"/>
    </source>
</evidence>
<proteinExistence type="inferred from homology"/>
<dbReference type="PROSITE" id="PS00518">
    <property type="entry name" value="ZF_RING_1"/>
    <property type="match status" value="1"/>
</dbReference>
<dbReference type="STRING" id="84645.A0A498NPZ0"/>
<reference evidence="12 13" key="1">
    <citation type="submission" date="2018-03" db="EMBL/GenBank/DDBJ databases">
        <title>Draft genome sequence of Rohu Carp (Labeo rohita).</title>
        <authorList>
            <person name="Das P."/>
            <person name="Kushwaha B."/>
            <person name="Joshi C.G."/>
            <person name="Kumar D."/>
            <person name="Nagpure N.S."/>
            <person name="Sahoo L."/>
            <person name="Das S.P."/>
            <person name="Bit A."/>
            <person name="Patnaik S."/>
            <person name="Meher P.K."/>
            <person name="Jayasankar P."/>
            <person name="Koringa P.G."/>
            <person name="Patel N.V."/>
            <person name="Hinsu A.T."/>
            <person name="Kumar R."/>
            <person name="Pandey M."/>
            <person name="Agarwal S."/>
            <person name="Srivastava S."/>
            <person name="Singh M."/>
            <person name="Iquebal M.A."/>
            <person name="Jaiswal S."/>
            <person name="Angadi U.B."/>
            <person name="Kumar N."/>
            <person name="Raza M."/>
            <person name="Shah T.M."/>
            <person name="Rai A."/>
            <person name="Jena J.K."/>
        </authorList>
    </citation>
    <scope>NUCLEOTIDE SEQUENCE [LARGE SCALE GENOMIC DNA]</scope>
    <source>
        <strain evidence="12">DASCIFA01</strain>
        <tissue evidence="12">Testis</tissue>
    </source>
</reference>
<dbReference type="InterPro" id="IPR039396">
    <property type="entry name" value="Deltex_C"/>
</dbReference>
<dbReference type="EC" id="2.3.2.27" evidence="9"/>
<evidence type="ECO:0000256" key="10">
    <source>
        <dbReference type="SAM" id="MobiDB-lite"/>
    </source>
</evidence>
<protein>
    <recommendedName>
        <fullName evidence="9">E3 ubiquitin-protein ligase</fullName>
        <ecNumber evidence="9">2.3.2.27</ecNumber>
    </recommendedName>
</protein>
<evidence type="ECO:0000256" key="1">
    <source>
        <dbReference type="ARBA" id="ARBA00000900"/>
    </source>
</evidence>
<evidence type="ECO:0000256" key="2">
    <source>
        <dbReference type="ARBA" id="ARBA00004906"/>
    </source>
</evidence>
<dbReference type="InterPro" id="IPR017907">
    <property type="entry name" value="Znf_RING_CS"/>
</dbReference>
<dbReference type="SMART" id="SM00184">
    <property type="entry name" value="RING"/>
    <property type="match status" value="1"/>
</dbReference>
<gene>
    <name evidence="12" type="ORF">ROHU_004206</name>
</gene>
<evidence type="ECO:0000256" key="5">
    <source>
        <dbReference type="ARBA" id="ARBA00022723"/>
    </source>
</evidence>
<dbReference type="Pfam" id="PF13445">
    <property type="entry name" value="zf-RING_UBOX"/>
    <property type="match status" value="1"/>
</dbReference>
<feature type="region of interest" description="Disordered" evidence="10">
    <location>
        <begin position="109"/>
        <end position="128"/>
    </location>
</feature>
<comment type="caution">
    <text evidence="12">The sequence shown here is derived from an EMBL/GenBank/DDBJ whole genome shotgun (WGS) entry which is preliminary data.</text>
</comment>
<dbReference type="PROSITE" id="PS50089">
    <property type="entry name" value="ZF_RING_2"/>
    <property type="match status" value="1"/>
</dbReference>
<dbReference type="GO" id="GO:0061630">
    <property type="term" value="F:ubiquitin protein ligase activity"/>
    <property type="evidence" value="ECO:0007669"/>
    <property type="project" value="UniProtKB-UniRule"/>
</dbReference>
<organism evidence="12 13">
    <name type="scientific">Labeo rohita</name>
    <name type="common">Indian major carp</name>
    <name type="synonym">Cyprinus rohita</name>
    <dbReference type="NCBI Taxonomy" id="84645"/>
    <lineage>
        <taxon>Eukaryota</taxon>
        <taxon>Metazoa</taxon>
        <taxon>Chordata</taxon>
        <taxon>Craniata</taxon>
        <taxon>Vertebrata</taxon>
        <taxon>Euteleostomi</taxon>
        <taxon>Actinopterygii</taxon>
        <taxon>Neopterygii</taxon>
        <taxon>Teleostei</taxon>
        <taxon>Ostariophysi</taxon>
        <taxon>Cypriniformes</taxon>
        <taxon>Cyprinidae</taxon>
        <taxon>Labeoninae</taxon>
        <taxon>Labeonini</taxon>
        <taxon>Labeo</taxon>
    </lineage>
</organism>
<keyword evidence="13" id="KW-1185">Reference proteome</keyword>
<evidence type="ECO:0000256" key="7">
    <source>
        <dbReference type="ARBA" id="ARBA00022833"/>
    </source>
</evidence>
<dbReference type="GO" id="GO:0008270">
    <property type="term" value="F:zinc ion binding"/>
    <property type="evidence" value="ECO:0007669"/>
    <property type="project" value="UniProtKB-KW"/>
</dbReference>
<dbReference type="Pfam" id="PF18102">
    <property type="entry name" value="DTC"/>
    <property type="match status" value="1"/>
</dbReference>
<dbReference type="GO" id="GO:0016567">
    <property type="term" value="P:protein ubiquitination"/>
    <property type="evidence" value="ECO:0007669"/>
    <property type="project" value="UniProtKB-UniRule"/>
</dbReference>
<evidence type="ECO:0000313" key="13">
    <source>
        <dbReference type="Proteomes" id="UP000290572"/>
    </source>
</evidence>
<accession>A0A498NPZ0</accession>